<dbReference type="InterPro" id="IPR006675">
    <property type="entry name" value="HDIG_dom"/>
</dbReference>
<dbReference type="SUPFAM" id="SSF109604">
    <property type="entry name" value="HD-domain/PDEase-like"/>
    <property type="match status" value="1"/>
</dbReference>
<dbReference type="SMART" id="SM00471">
    <property type="entry name" value="HDc"/>
    <property type="match status" value="1"/>
</dbReference>
<dbReference type="PANTHER" id="PTHR43155">
    <property type="entry name" value="CYCLIC DI-GMP PHOSPHODIESTERASE PA4108-RELATED"/>
    <property type="match status" value="1"/>
</dbReference>
<dbReference type="GO" id="GO:0016740">
    <property type="term" value="F:transferase activity"/>
    <property type="evidence" value="ECO:0007669"/>
    <property type="project" value="UniProtKB-KW"/>
</dbReference>
<dbReference type="PANTHER" id="PTHR43155:SF2">
    <property type="entry name" value="CYCLIC DI-GMP PHOSPHODIESTERASE PA4108"/>
    <property type="match status" value="1"/>
</dbReference>
<keyword evidence="4" id="KW-1185">Reference proteome</keyword>
<gene>
    <name evidence="3" type="ORF">EDD68_11943</name>
</gene>
<reference evidence="3 4" key="1">
    <citation type="submission" date="2019-03" db="EMBL/GenBank/DDBJ databases">
        <title>Genomic Encyclopedia of Type Strains, Phase IV (KMG-IV): sequencing the most valuable type-strain genomes for metagenomic binning, comparative biology and taxonomic classification.</title>
        <authorList>
            <person name="Goeker M."/>
        </authorList>
    </citation>
    <scope>NUCLEOTIDE SEQUENCE [LARGE SCALE GENOMIC DNA]</scope>
    <source>
        <strain evidence="3 4">DSM 25894</strain>
    </source>
</reference>
<dbReference type="RefSeq" id="WP_132372532.1">
    <property type="nucleotide sequence ID" value="NZ_SMAN01000019.1"/>
</dbReference>
<evidence type="ECO:0000313" key="3">
    <source>
        <dbReference type="EMBL" id="TCT19095.1"/>
    </source>
</evidence>
<dbReference type="InterPro" id="IPR003607">
    <property type="entry name" value="HD/PDEase_dom"/>
</dbReference>
<dbReference type="InterPro" id="IPR037522">
    <property type="entry name" value="HD_GYP_dom"/>
</dbReference>
<dbReference type="AlphaFoldDB" id="A0A4R3MSY1"/>
<protein>
    <submittedName>
        <fullName evidence="3">Putative nucleotidyltransferase with HDIG domain</fullName>
    </submittedName>
</protein>
<evidence type="ECO:0000259" key="2">
    <source>
        <dbReference type="PROSITE" id="PS51832"/>
    </source>
</evidence>
<accession>A0A4R3MSY1</accession>
<dbReference type="InterPro" id="IPR006674">
    <property type="entry name" value="HD_domain"/>
</dbReference>
<proteinExistence type="predicted"/>
<dbReference type="Proteomes" id="UP000294650">
    <property type="component" value="Unassembled WGS sequence"/>
</dbReference>
<dbReference type="CDD" id="cd00077">
    <property type="entry name" value="HDc"/>
    <property type="match status" value="1"/>
</dbReference>
<dbReference type="Pfam" id="PF13487">
    <property type="entry name" value="HD_5"/>
    <property type="match status" value="1"/>
</dbReference>
<evidence type="ECO:0000259" key="1">
    <source>
        <dbReference type="PROSITE" id="PS51831"/>
    </source>
</evidence>
<dbReference type="EMBL" id="SMAN01000019">
    <property type="protein sequence ID" value="TCT19095.1"/>
    <property type="molecule type" value="Genomic_DNA"/>
</dbReference>
<feature type="domain" description="HD" evidence="1">
    <location>
        <begin position="135"/>
        <end position="258"/>
    </location>
</feature>
<dbReference type="PROSITE" id="PS51832">
    <property type="entry name" value="HD_GYP"/>
    <property type="match status" value="1"/>
</dbReference>
<dbReference type="NCBIfam" id="TIGR00277">
    <property type="entry name" value="HDIG"/>
    <property type="match status" value="1"/>
</dbReference>
<organism evidence="3 4">
    <name type="scientific">Melghiribacillus thermohalophilus</name>
    <dbReference type="NCBI Taxonomy" id="1324956"/>
    <lineage>
        <taxon>Bacteria</taxon>
        <taxon>Bacillati</taxon>
        <taxon>Bacillota</taxon>
        <taxon>Bacilli</taxon>
        <taxon>Bacillales</taxon>
        <taxon>Bacillaceae</taxon>
        <taxon>Melghiribacillus</taxon>
    </lineage>
</organism>
<sequence>MRIVSVIDLKNGDQLARPILNEKGKILLHKGVSLTPRMIEKLREYEFSYVYIDDEETAGIEPQSPISERDKIQAIQTIKETFDELNSSSLSSHSYILSSAGKNLKNLIRNILHHIQLNKDILSLLSDIFITHDYLFTHSLNVAIYSLTIAKELGYPPKKLEEIGIGAILHDIGKVEVPQDILMKPDHLKDEEFAEMKKHTTYGYEILRKKSGLPLVVAHCAFQHHERLNGSGYPRGIQEKDIHPYAKIIAVADVFDAMTTNRLYRNSKLPHEALEILYAGSGTLFDQKCVEIFRKKVAVYPNGLNVVLSDGRKGIVSKQNNQLADRPVIRILQENDRPVEKPYEIDLAKELNVVIVDCQTV</sequence>
<evidence type="ECO:0000313" key="4">
    <source>
        <dbReference type="Proteomes" id="UP000294650"/>
    </source>
</evidence>
<name>A0A4R3MSY1_9BACI</name>
<dbReference type="Gene3D" id="1.10.3210.10">
    <property type="entry name" value="Hypothetical protein af1432"/>
    <property type="match status" value="1"/>
</dbReference>
<keyword evidence="3" id="KW-0808">Transferase</keyword>
<feature type="domain" description="HD-GYP" evidence="2">
    <location>
        <begin position="113"/>
        <end position="309"/>
    </location>
</feature>
<dbReference type="OrthoDB" id="9759601at2"/>
<dbReference type="PROSITE" id="PS51831">
    <property type="entry name" value="HD"/>
    <property type="match status" value="1"/>
</dbReference>
<comment type="caution">
    <text evidence="3">The sequence shown here is derived from an EMBL/GenBank/DDBJ whole genome shotgun (WGS) entry which is preliminary data.</text>
</comment>